<reference evidence="2 3" key="1">
    <citation type="submission" date="2024-02" db="EMBL/GenBank/DDBJ databases">
        <authorList>
            <person name="Chen Y."/>
            <person name="Shah S."/>
            <person name="Dougan E. K."/>
            <person name="Thang M."/>
            <person name="Chan C."/>
        </authorList>
    </citation>
    <scope>NUCLEOTIDE SEQUENCE [LARGE SCALE GENOMIC DNA]</scope>
</reference>
<comment type="caution">
    <text evidence="2">The sequence shown here is derived from an EMBL/GenBank/DDBJ whole genome shotgun (WGS) entry which is preliminary data.</text>
</comment>
<protein>
    <submittedName>
        <fullName evidence="2">2-isopropylmalate synthase</fullName>
    </submittedName>
</protein>
<keyword evidence="1" id="KW-0812">Transmembrane</keyword>
<dbReference type="EMBL" id="CAXAMM010041918">
    <property type="protein sequence ID" value="CAK9101895.1"/>
    <property type="molecule type" value="Genomic_DNA"/>
</dbReference>
<feature type="transmembrane region" description="Helical" evidence="1">
    <location>
        <begin position="244"/>
        <end position="263"/>
    </location>
</feature>
<sequence length="359" mass="39371">MSRWIITPCVVPRGTGRVPLSKFYGKSITDAEWRFGESESYLRELGALDETSWLGKQVIIPNYIQGASNCIVTASHYSICCINECEPIMAEIEAAVVQPMADVEELLSLVGNMTALTTLEDEVDVQLDQFMVDQLRGIAKEHGGKVPIHGRLFAQWLHYVFPRDCAFPHKSGSAQSLSPTQFGDGYLASDDEMEAHAKDTRAEIPLATMKREELQWMSQWSEDEELFASYDHLSRSSPGGSRTFVALGFGLFMVAVLIGVVSFNRSKAANAAAAAGLHRPRPETVAAAAAGDPVAKFCMQHAVDYSAENALRALPVELQCKILNEGPLRASNPSAVLMSRIRKAQTLLAEMRRLGKVPV</sequence>
<keyword evidence="1" id="KW-0472">Membrane</keyword>
<dbReference type="Proteomes" id="UP001642464">
    <property type="component" value="Unassembled WGS sequence"/>
</dbReference>
<keyword evidence="1" id="KW-1133">Transmembrane helix</keyword>
<organism evidence="2 3">
    <name type="scientific">Durusdinium trenchii</name>
    <dbReference type="NCBI Taxonomy" id="1381693"/>
    <lineage>
        <taxon>Eukaryota</taxon>
        <taxon>Sar</taxon>
        <taxon>Alveolata</taxon>
        <taxon>Dinophyceae</taxon>
        <taxon>Suessiales</taxon>
        <taxon>Symbiodiniaceae</taxon>
        <taxon>Durusdinium</taxon>
    </lineage>
</organism>
<evidence type="ECO:0000256" key="1">
    <source>
        <dbReference type="SAM" id="Phobius"/>
    </source>
</evidence>
<accession>A0ABP0RMN6</accession>
<name>A0ABP0RMN6_9DINO</name>
<gene>
    <name evidence="2" type="ORF">SCF082_LOCUS47634</name>
</gene>
<proteinExistence type="predicted"/>
<evidence type="ECO:0000313" key="3">
    <source>
        <dbReference type="Proteomes" id="UP001642464"/>
    </source>
</evidence>
<keyword evidence="3" id="KW-1185">Reference proteome</keyword>
<evidence type="ECO:0000313" key="2">
    <source>
        <dbReference type="EMBL" id="CAK9101895.1"/>
    </source>
</evidence>